<dbReference type="RefSeq" id="WP_241446148.1">
    <property type="nucleotide sequence ID" value="NZ_JAKZHW010000001.1"/>
</dbReference>
<accession>A0ABS9VK84</accession>
<evidence type="ECO:0000313" key="2">
    <source>
        <dbReference type="Proteomes" id="UP001203058"/>
    </source>
</evidence>
<keyword evidence="2" id="KW-1185">Reference proteome</keyword>
<evidence type="ECO:0000313" key="1">
    <source>
        <dbReference type="EMBL" id="MCH8615382.1"/>
    </source>
</evidence>
<dbReference type="EMBL" id="JAKZHW010000001">
    <property type="protein sequence ID" value="MCH8615382.1"/>
    <property type="molecule type" value="Genomic_DNA"/>
</dbReference>
<proteinExistence type="predicted"/>
<protein>
    <submittedName>
        <fullName evidence="1">Uncharacterized protein</fullName>
    </submittedName>
</protein>
<dbReference type="Proteomes" id="UP001203058">
    <property type="component" value="Unassembled WGS sequence"/>
</dbReference>
<reference evidence="1 2" key="1">
    <citation type="submission" date="2022-03" db="EMBL/GenBank/DDBJ databases">
        <authorList>
            <person name="Jo J.-H."/>
            <person name="Im W.-T."/>
        </authorList>
    </citation>
    <scope>NUCLEOTIDE SEQUENCE [LARGE SCALE GENOMIC DNA]</scope>
    <source>
        <strain evidence="1 2">SM33</strain>
    </source>
</reference>
<comment type="caution">
    <text evidence="1">The sequence shown here is derived from an EMBL/GenBank/DDBJ whole genome shotgun (WGS) entry which is preliminary data.</text>
</comment>
<gene>
    <name evidence="1" type="ORF">LZ016_04605</name>
</gene>
<name>A0ABS9VK84_9SPHN</name>
<sequence length="77" mass="8261">MAIKIVRVGKDEAPDTADRLAVHRSACGLYAWSGAIEIDGRAVFGGSDPEFENADQAEMEALSWAAQHGVTEVMIEV</sequence>
<organism evidence="1 2">
    <name type="scientific">Sphingomonas telluris</name>
    <dbReference type="NCBI Taxonomy" id="2907998"/>
    <lineage>
        <taxon>Bacteria</taxon>
        <taxon>Pseudomonadati</taxon>
        <taxon>Pseudomonadota</taxon>
        <taxon>Alphaproteobacteria</taxon>
        <taxon>Sphingomonadales</taxon>
        <taxon>Sphingomonadaceae</taxon>
        <taxon>Sphingomonas</taxon>
    </lineage>
</organism>